<accession>A0ACA9M3F3</accession>
<name>A0ACA9M3F3_9GLOM</name>
<sequence length="322" mass="37453">MQSTKNEDKRILNGECTLPEDYISSSIEYITAIGNVAESFFPLLKVATTVVSEIYKVYDNAKYNLNICDSLMDRVNAAEVVIKTLERRRVMNKENFQNLEYHKSFLRFIEILGKIKSFIGEVSTIQGFNKFFNATVTRNKFSNLINEFEVTMNELHFTMCVSDEEQRRIDQQSLDFDIKTMSKFLEKIEGNIIDNENTLNTVLQEVMIIKKQMETSNAKKFRVTNIPSNELSDPIFCNTNRVQGRKEPYILKKIYKGQDVICKPATIVQDDTEDTWQDVRYRASLQKIFLDLCKLASQNDNNDDLTSNLNLLPDNYEDHKKY</sequence>
<gene>
    <name evidence="1" type="ORF">SCALOS_LOCUS5634</name>
</gene>
<evidence type="ECO:0000313" key="2">
    <source>
        <dbReference type="Proteomes" id="UP000789860"/>
    </source>
</evidence>
<keyword evidence="2" id="KW-1185">Reference proteome</keyword>
<reference evidence="1" key="1">
    <citation type="submission" date="2021-06" db="EMBL/GenBank/DDBJ databases">
        <authorList>
            <person name="Kallberg Y."/>
            <person name="Tangrot J."/>
            <person name="Rosling A."/>
        </authorList>
    </citation>
    <scope>NUCLEOTIDE SEQUENCE</scope>
    <source>
        <strain evidence="1">AU212A</strain>
    </source>
</reference>
<protein>
    <submittedName>
        <fullName evidence="1">1151_t:CDS:1</fullName>
    </submittedName>
</protein>
<proteinExistence type="predicted"/>
<organism evidence="1 2">
    <name type="scientific">Scutellospora calospora</name>
    <dbReference type="NCBI Taxonomy" id="85575"/>
    <lineage>
        <taxon>Eukaryota</taxon>
        <taxon>Fungi</taxon>
        <taxon>Fungi incertae sedis</taxon>
        <taxon>Mucoromycota</taxon>
        <taxon>Glomeromycotina</taxon>
        <taxon>Glomeromycetes</taxon>
        <taxon>Diversisporales</taxon>
        <taxon>Gigasporaceae</taxon>
        <taxon>Scutellospora</taxon>
    </lineage>
</organism>
<dbReference type="EMBL" id="CAJVPM010009510">
    <property type="protein sequence ID" value="CAG8564711.1"/>
    <property type="molecule type" value="Genomic_DNA"/>
</dbReference>
<feature type="non-terminal residue" evidence="1">
    <location>
        <position position="322"/>
    </location>
</feature>
<evidence type="ECO:0000313" key="1">
    <source>
        <dbReference type="EMBL" id="CAG8564711.1"/>
    </source>
</evidence>
<comment type="caution">
    <text evidence="1">The sequence shown here is derived from an EMBL/GenBank/DDBJ whole genome shotgun (WGS) entry which is preliminary data.</text>
</comment>
<dbReference type="Proteomes" id="UP000789860">
    <property type="component" value="Unassembled WGS sequence"/>
</dbReference>